<dbReference type="Proteomes" id="UP000193285">
    <property type="component" value="Unassembled WGS sequence"/>
</dbReference>
<gene>
    <name evidence="1" type="ORF">AWB90_01305</name>
</gene>
<reference evidence="1 2" key="1">
    <citation type="journal article" date="2015" name="Emerg. Microbes Infect.">
        <title>Characterization of 17 strains belonging to the Mycobacterium simiae complex and description of Mycobacterium paraense sp. nov.</title>
        <authorList>
            <person name="Fusco da Costa A.R."/>
            <person name="Fedrizzi T."/>
            <person name="Lopes M.L."/>
            <person name="Pecorari M."/>
            <person name="Oliveira da Costa W.L."/>
            <person name="Giacobazzi E."/>
            <person name="da Costa Bahia J.R."/>
            <person name="De Sanctis V."/>
            <person name="Batista Lima K.V."/>
            <person name="Bertorelli R."/>
            <person name="Grottola A."/>
            <person name="Fabio A."/>
            <person name="Mariottini A."/>
            <person name="Ferretti P."/>
            <person name="Di Leva F."/>
            <person name="Fregni Serpini G."/>
            <person name="Tagliazucchi S."/>
            <person name="Rumpianesi F."/>
            <person name="Jousson O."/>
            <person name="Segata N."/>
            <person name="Tortoli E."/>
        </authorList>
    </citation>
    <scope>NUCLEOTIDE SEQUENCE [LARGE SCALE GENOMIC DNA]</scope>
    <source>
        <strain evidence="1 2">IEC33</strain>
    </source>
</reference>
<organism evidence="1 2">
    <name type="scientific">Mycobacterium paraense</name>
    <dbReference type="NCBI Taxonomy" id="767916"/>
    <lineage>
        <taxon>Bacteria</taxon>
        <taxon>Bacillati</taxon>
        <taxon>Actinomycetota</taxon>
        <taxon>Actinomycetes</taxon>
        <taxon>Mycobacteriales</taxon>
        <taxon>Mycobacteriaceae</taxon>
        <taxon>Mycobacterium</taxon>
        <taxon>Mycobacterium simiae complex</taxon>
    </lineage>
</organism>
<protein>
    <recommendedName>
        <fullName evidence="3">CHAT domain-containing protein</fullName>
    </recommendedName>
</protein>
<comment type="caution">
    <text evidence="1">The sequence shown here is derived from an EMBL/GenBank/DDBJ whole genome shotgun (WGS) entry which is preliminary data.</text>
</comment>
<proteinExistence type="predicted"/>
<dbReference type="AlphaFoldDB" id="A0A1X2AR38"/>
<sequence>MGAAELLEAAESLSISRRTTVLEAMAGFQVDPLVWHELTPAVVNLAVGAQPNSLDEHALATVAAVLPLDPAVRPHEWTLIAEQNRVSVEQWIDHLHTELAGNPTGPAVEELACLPIENYDIVLPSDFGTAAARDSDDVRLWAAIAIGRLGEYGPIDSVLEDLKHDRSAPPLLGEDPVIAYGRLARARPLPTPLRSHLLDSSRHQRTDLLVHALTDPDDPEADPIAVAVEYTAPQDDASAPPDPQAVAETLLEPNALHAPLWVEQTDYAWRSALSQFDPDIAGRVVANLINLAADASSESIAGERIVRVVSALPPDYRLQTRDVLAGYLSRPSGLTAEQLAFALARADLDDVLTGFAETVRAAPDDAEQSSVLNLLDQVAQVAQITGRSGSTAPGSPIPFRRVAIDTALIPRRDYGAGLRAPLIIGDIYGVDPDAQGLDFGGPDIADTGVDAEPPSRRRLRADVYLTGGVVDTPSTAFTRGERHEIQVWIGHQRDAGPKNIEADQDIPESAVHRDPGRFTELRVAFVHAGVPQEANLYLPNDPEKSSTPCTFMLNVGADQAEVSAMIILSQNLRTLQQFSLTGRTIAIGTDPTDEHRIALVAEVVARSIENAGAGSNFDVSVNRSADGQTCVLTRDKPASVPAPWDEGIRKTVDFIADRIFAAEKNIANGGGDIAWLGLIRTLAAQGALLRAWLQGQDHYEDLSTAGRIQLTDASPTRPLPIELVYDGPAAADDAGLCPNWNSALDTGECESCSVAADNDQSSTICPLGFWGLRKVIERQTGKSEELPGKLHLLAKVLVAASERVSDDDVNSVISELDTALGNEPARAHTWLEWSEQVQALQPSLIVALPHQELDPNLDVDVLEIGGDQLRPGGVGEGHVKSPYGPAAVVLLLGCRTANATVTYLNFVSEFRSNGAPIVLGTLSSILGRDAAAIVKEFIQQLATKRLPDTEAPAIPFAETMRTIRRLMVKQKNAGALGVLAFGDGDWQLEVNF</sequence>
<evidence type="ECO:0000313" key="1">
    <source>
        <dbReference type="EMBL" id="ORW53775.1"/>
    </source>
</evidence>
<name>A0A1X2AR38_9MYCO</name>
<dbReference type="EMBL" id="LQPN01000006">
    <property type="protein sequence ID" value="ORW53775.1"/>
    <property type="molecule type" value="Genomic_DNA"/>
</dbReference>
<evidence type="ECO:0008006" key="3">
    <source>
        <dbReference type="Google" id="ProtNLM"/>
    </source>
</evidence>
<accession>A0A1X2AR38</accession>
<evidence type="ECO:0000313" key="2">
    <source>
        <dbReference type="Proteomes" id="UP000193285"/>
    </source>
</evidence>